<dbReference type="InterPro" id="IPR019374">
    <property type="entry name" value="Ribosomal_mS22"/>
</dbReference>
<dbReference type="Pfam" id="PF10245">
    <property type="entry name" value="MRP-S22"/>
    <property type="match status" value="1"/>
</dbReference>
<dbReference type="PANTHER" id="PTHR13071:SF4">
    <property type="entry name" value="SMALL RIBOSOMAL SUBUNIT PROTEIN MS22"/>
    <property type="match status" value="1"/>
</dbReference>
<dbReference type="CTD" id="56945"/>
<proteinExistence type="predicted"/>
<dbReference type="KEGG" id="aplc:110978991"/>
<dbReference type="AlphaFoldDB" id="A0A8B7YCK6"/>
<accession>A0A8B7YCK6</accession>
<dbReference type="RefSeq" id="XP_022090110.1">
    <property type="nucleotide sequence ID" value="XM_022234418.1"/>
</dbReference>
<dbReference type="GeneID" id="110978991"/>
<evidence type="ECO:0000313" key="1">
    <source>
        <dbReference type="Proteomes" id="UP000694845"/>
    </source>
</evidence>
<evidence type="ECO:0000313" key="2">
    <source>
        <dbReference type="RefSeq" id="XP_022090110.1"/>
    </source>
</evidence>
<dbReference type="GO" id="GO:0005763">
    <property type="term" value="C:mitochondrial small ribosomal subunit"/>
    <property type="evidence" value="ECO:0007669"/>
    <property type="project" value="TreeGrafter"/>
</dbReference>
<dbReference type="OMA" id="GYIELTL"/>
<keyword evidence="1" id="KW-1185">Reference proteome</keyword>
<name>A0A8B7YCK6_ACAPL</name>
<dbReference type="GO" id="GO:0003735">
    <property type="term" value="F:structural constituent of ribosome"/>
    <property type="evidence" value="ECO:0007669"/>
    <property type="project" value="TreeGrafter"/>
</dbReference>
<dbReference type="OrthoDB" id="10052321at2759"/>
<reference evidence="2" key="1">
    <citation type="submission" date="2025-08" db="UniProtKB">
        <authorList>
            <consortium name="RefSeq"/>
        </authorList>
    </citation>
    <scope>IDENTIFICATION</scope>
</reference>
<gene>
    <name evidence="2" type="primary">LOC110978991</name>
</gene>
<dbReference type="PANTHER" id="PTHR13071">
    <property type="entry name" value="MITOCHONDRIAL 28S RIBOSOMAL PROTEIN S22"/>
    <property type="match status" value="1"/>
</dbReference>
<dbReference type="Proteomes" id="UP000694845">
    <property type="component" value="Unplaced"/>
</dbReference>
<sequence length="354" mass="41122">MATYIMRCQRKLSEECAQLIRQIVLQKRAGAVKNKQFSCYSNLQGSQKDASDLFRTDEVQGILTRITGMDLSKVFRHSKQKLEPPTYRLIGDTKLKELEEEAKNEAKKRLQMPPVLDEREEITDILSENPELEGLDSSKFVFTDITYGIKDRERFIVVREPSGTLRKATWEERDRITQIYFPRPYRNLVPPPLFDDENLSVMFCQDRHQDLLDAACVQFEPDAADFIRVHQQAYEDIDAKEKYDLLRSTRHFGGLVFYLTRNQRIDGMLSDMVQRNLISDGVDLVRLYHLLHPECQSSAEVRTKELEGIDIIKAFIATDAKRKGNLELVLQVYENERASWNATTDHQGIVETQR</sequence>
<protein>
    <submittedName>
        <fullName evidence="2">28S ribosomal protein S22, mitochondrial-like</fullName>
    </submittedName>
</protein>
<organism evidence="1 2">
    <name type="scientific">Acanthaster planci</name>
    <name type="common">Crown-of-thorns starfish</name>
    <dbReference type="NCBI Taxonomy" id="133434"/>
    <lineage>
        <taxon>Eukaryota</taxon>
        <taxon>Metazoa</taxon>
        <taxon>Echinodermata</taxon>
        <taxon>Eleutherozoa</taxon>
        <taxon>Asterozoa</taxon>
        <taxon>Asteroidea</taxon>
        <taxon>Valvatacea</taxon>
        <taxon>Valvatida</taxon>
        <taxon>Acanthasteridae</taxon>
        <taxon>Acanthaster</taxon>
    </lineage>
</organism>